<dbReference type="InterPro" id="IPR003657">
    <property type="entry name" value="WRKY_dom"/>
</dbReference>
<name>A0AAJ6U9G4_POPEU</name>
<evidence type="ECO:0000256" key="4">
    <source>
        <dbReference type="ARBA" id="ARBA00023163"/>
    </source>
</evidence>
<evidence type="ECO:0000256" key="5">
    <source>
        <dbReference type="ARBA" id="ARBA00023242"/>
    </source>
</evidence>
<accession>A0AAJ6U9G4</accession>
<proteinExistence type="predicted"/>
<dbReference type="KEGG" id="peu:105126183"/>
<keyword evidence="4" id="KW-0804">Transcription</keyword>
<evidence type="ECO:0000256" key="7">
    <source>
        <dbReference type="SAM" id="MobiDB-lite"/>
    </source>
</evidence>
<keyword evidence="2" id="KW-0805">Transcription regulation</keyword>
<dbReference type="RefSeq" id="XP_011025270.1">
    <property type="nucleotide sequence ID" value="XM_011026968.1"/>
</dbReference>
<dbReference type="SMART" id="SM00774">
    <property type="entry name" value="WRKY"/>
    <property type="match status" value="1"/>
</dbReference>
<dbReference type="FunFam" id="2.20.25.80:FF:000002">
    <property type="entry name" value="probable WRKY transcription factor 31"/>
    <property type="match status" value="1"/>
</dbReference>
<dbReference type="GO" id="GO:0003700">
    <property type="term" value="F:DNA-binding transcription factor activity"/>
    <property type="evidence" value="ECO:0007669"/>
    <property type="project" value="InterPro"/>
</dbReference>
<sequence length="512" mass="55477">MDQQGRELVFMHSVDFLRQSPGVSDHLNDYSSGDHTKPTMKEVDFFSTDRNGKSPSEHQEMKINIGSSSRVDSSLNTGLNLSTSSSGISIIANAKEPNDNELEDLVLQLRVLRGELGRQHDENKKLRSLLDQITKSYKELQAQLLVAMQKQTRGCRIEQKGELNDTSTPVMSAQLLMDPRPSATLDANIEPLVPDDKTQEMLFSLTNTMETKSQVSGKRASIEDSNIDQTSQSLGSPKSPRLEEEKPNEQVPEVPFRKARVSVRARSEAPLISDGCQWRKYGQKMAKGNPCPRAYYRCSMTVGCPVRKQVQRCAEDKTILITTYEGNHNHPLPPAATVMANTTSAAATMLLSGSTSSRECLSSSSCFYPSLPYASTMATISATAPFPTITLDLTHGPNSTMPFPCTSPSSVTFPLPLHGCPQLPGNPMYVAPKLPAIPSVQLGQLHGSMVETVTAAIASDPNFTAALAAAISTFMGTPRSRDGSNNLSTPSVIPGLPGSPQIPQSCTTFSTN</sequence>
<gene>
    <name evidence="10" type="primary">LOC105126183</name>
</gene>
<feature type="domain" description="WRKY" evidence="8">
    <location>
        <begin position="267"/>
        <end position="333"/>
    </location>
</feature>
<evidence type="ECO:0000313" key="9">
    <source>
        <dbReference type="Proteomes" id="UP000694918"/>
    </source>
</evidence>
<evidence type="ECO:0000256" key="3">
    <source>
        <dbReference type="ARBA" id="ARBA00023125"/>
    </source>
</evidence>
<feature type="compositionally biased region" description="Polar residues" evidence="7">
    <location>
        <begin position="223"/>
        <end position="236"/>
    </location>
</feature>
<organism evidence="9 10">
    <name type="scientific">Populus euphratica</name>
    <name type="common">Euphrates poplar</name>
    <dbReference type="NCBI Taxonomy" id="75702"/>
    <lineage>
        <taxon>Eukaryota</taxon>
        <taxon>Viridiplantae</taxon>
        <taxon>Streptophyta</taxon>
        <taxon>Embryophyta</taxon>
        <taxon>Tracheophyta</taxon>
        <taxon>Spermatophyta</taxon>
        <taxon>Magnoliopsida</taxon>
        <taxon>eudicotyledons</taxon>
        <taxon>Gunneridae</taxon>
        <taxon>Pentapetalae</taxon>
        <taxon>rosids</taxon>
        <taxon>fabids</taxon>
        <taxon>Malpighiales</taxon>
        <taxon>Salicaceae</taxon>
        <taxon>Saliceae</taxon>
        <taxon>Populus</taxon>
    </lineage>
</organism>
<dbReference type="PROSITE" id="PS50811">
    <property type="entry name" value="WRKY"/>
    <property type="match status" value="1"/>
</dbReference>
<keyword evidence="9" id="KW-1185">Reference proteome</keyword>
<evidence type="ECO:0000256" key="6">
    <source>
        <dbReference type="SAM" id="Coils"/>
    </source>
</evidence>
<dbReference type="SUPFAM" id="SSF118290">
    <property type="entry name" value="WRKY DNA-binding domain"/>
    <property type="match status" value="1"/>
</dbReference>
<dbReference type="GO" id="GO:0005634">
    <property type="term" value="C:nucleus"/>
    <property type="evidence" value="ECO:0007669"/>
    <property type="project" value="UniProtKB-SubCell"/>
</dbReference>
<evidence type="ECO:0000259" key="8">
    <source>
        <dbReference type="PROSITE" id="PS50811"/>
    </source>
</evidence>
<feature type="coiled-coil region" evidence="6">
    <location>
        <begin position="123"/>
        <end position="150"/>
    </location>
</feature>
<keyword evidence="6" id="KW-0175">Coiled coil</keyword>
<dbReference type="AlphaFoldDB" id="A0AAJ6U9G4"/>
<feature type="region of interest" description="Disordered" evidence="7">
    <location>
        <begin position="208"/>
        <end position="253"/>
    </location>
</feature>
<protein>
    <submittedName>
        <fullName evidence="10">Probable WRKY transcription factor 47 isoform X1</fullName>
    </submittedName>
</protein>
<feature type="compositionally biased region" description="Polar residues" evidence="7">
    <location>
        <begin position="501"/>
        <end position="512"/>
    </location>
</feature>
<dbReference type="InterPro" id="IPR036576">
    <property type="entry name" value="WRKY_dom_sf"/>
</dbReference>
<comment type="subcellular location">
    <subcellularLocation>
        <location evidence="1">Nucleus</location>
    </subcellularLocation>
</comment>
<dbReference type="Proteomes" id="UP000694918">
    <property type="component" value="Unplaced"/>
</dbReference>
<evidence type="ECO:0000313" key="10">
    <source>
        <dbReference type="RefSeq" id="XP_011025270.1"/>
    </source>
</evidence>
<dbReference type="PANTHER" id="PTHR31429">
    <property type="entry name" value="WRKY TRANSCRIPTION FACTOR 36-RELATED"/>
    <property type="match status" value="1"/>
</dbReference>
<evidence type="ECO:0000256" key="2">
    <source>
        <dbReference type="ARBA" id="ARBA00023015"/>
    </source>
</evidence>
<keyword evidence="5" id="KW-0539">Nucleus</keyword>
<dbReference type="Gene3D" id="2.20.25.80">
    <property type="entry name" value="WRKY domain"/>
    <property type="match status" value="1"/>
</dbReference>
<reference evidence="10" key="1">
    <citation type="submission" date="2025-08" db="UniProtKB">
        <authorList>
            <consortium name="RefSeq"/>
        </authorList>
    </citation>
    <scope>IDENTIFICATION</scope>
</reference>
<dbReference type="GeneID" id="105126183"/>
<keyword evidence="3" id="KW-0238">DNA-binding</keyword>
<dbReference type="InterPro" id="IPR044810">
    <property type="entry name" value="WRKY_plant"/>
</dbReference>
<dbReference type="PANTHER" id="PTHR31429:SF59">
    <property type="entry name" value="WRKY TRANSCRIPTION FACTOR 47-RELATED"/>
    <property type="match status" value="1"/>
</dbReference>
<feature type="region of interest" description="Disordered" evidence="7">
    <location>
        <begin position="477"/>
        <end position="512"/>
    </location>
</feature>
<evidence type="ECO:0000256" key="1">
    <source>
        <dbReference type="ARBA" id="ARBA00004123"/>
    </source>
</evidence>
<dbReference type="Pfam" id="PF03106">
    <property type="entry name" value="WRKY"/>
    <property type="match status" value="1"/>
</dbReference>
<dbReference type="GO" id="GO:0043565">
    <property type="term" value="F:sequence-specific DNA binding"/>
    <property type="evidence" value="ECO:0007669"/>
    <property type="project" value="InterPro"/>
</dbReference>